<protein>
    <submittedName>
        <fullName evidence="2">MBL fold metallo-hydrolase</fullName>
    </submittedName>
</protein>
<evidence type="ECO:0000313" key="3">
    <source>
        <dbReference type="Proteomes" id="UP001595816"/>
    </source>
</evidence>
<dbReference type="InterPro" id="IPR050855">
    <property type="entry name" value="NDM-1-like"/>
</dbReference>
<comment type="caution">
    <text evidence="2">The sequence shown here is derived from an EMBL/GenBank/DDBJ whole genome shotgun (WGS) entry which is preliminary data.</text>
</comment>
<dbReference type="SMART" id="SM00849">
    <property type="entry name" value="Lactamase_B"/>
    <property type="match status" value="1"/>
</dbReference>
<sequence>MNLDVTWIHGATGEPTLQVHRADERTFILRQSKSVTYEAPFLFLLVGDDRALLLDTGATAEPEQFPLRATVDDLIGELPLVVAHSHGHGDHVAADGQFADRPHTTIVGRDLEEVRAFFGFGPAEDRLPGDTVTFELGGRTLSILGSPGHHKSAITIYDPRTGFLLTGDTVIPGRLYAFDYPAFLGTLDRLVAFADEHPVSYVLGCHVEMRQRAGRDFPIGATYHPDERRLEMTVEQLRQVQKAAHEVAQRPGVHRYDDFVIYNEPRQRDLRLLVMRGQLHKLIGRRPR</sequence>
<organism evidence="2 3">
    <name type="scientific">Hamadaea flava</name>
    <dbReference type="NCBI Taxonomy" id="1742688"/>
    <lineage>
        <taxon>Bacteria</taxon>
        <taxon>Bacillati</taxon>
        <taxon>Actinomycetota</taxon>
        <taxon>Actinomycetes</taxon>
        <taxon>Micromonosporales</taxon>
        <taxon>Micromonosporaceae</taxon>
        <taxon>Hamadaea</taxon>
    </lineage>
</organism>
<dbReference type="EMBL" id="JBHSAY010000013">
    <property type="protein sequence ID" value="MFC4133646.1"/>
    <property type="molecule type" value="Genomic_DNA"/>
</dbReference>
<reference evidence="3" key="1">
    <citation type="journal article" date="2019" name="Int. J. Syst. Evol. Microbiol.">
        <title>The Global Catalogue of Microorganisms (GCM) 10K type strain sequencing project: providing services to taxonomists for standard genome sequencing and annotation.</title>
        <authorList>
            <consortium name="The Broad Institute Genomics Platform"/>
            <consortium name="The Broad Institute Genome Sequencing Center for Infectious Disease"/>
            <person name="Wu L."/>
            <person name="Ma J."/>
        </authorList>
    </citation>
    <scope>NUCLEOTIDE SEQUENCE [LARGE SCALE GENOMIC DNA]</scope>
    <source>
        <strain evidence="3">CGMCC 4.7289</strain>
    </source>
</reference>
<accession>A0ABV8LRH3</accession>
<gene>
    <name evidence="2" type="ORF">ACFOZ4_23805</name>
</gene>
<name>A0ABV8LRH3_9ACTN</name>
<dbReference type="InterPro" id="IPR036866">
    <property type="entry name" value="RibonucZ/Hydroxyglut_hydro"/>
</dbReference>
<dbReference type="SUPFAM" id="SSF56281">
    <property type="entry name" value="Metallo-hydrolase/oxidoreductase"/>
    <property type="match status" value="1"/>
</dbReference>
<dbReference type="Pfam" id="PF00753">
    <property type="entry name" value="Lactamase_B"/>
    <property type="match status" value="1"/>
</dbReference>
<dbReference type="InterPro" id="IPR001279">
    <property type="entry name" value="Metallo-B-lactamas"/>
</dbReference>
<dbReference type="RefSeq" id="WP_253750689.1">
    <property type="nucleotide sequence ID" value="NZ_JAMZDZ010000001.1"/>
</dbReference>
<dbReference type="PANTHER" id="PTHR42951">
    <property type="entry name" value="METALLO-BETA-LACTAMASE DOMAIN-CONTAINING"/>
    <property type="match status" value="1"/>
</dbReference>
<keyword evidence="3" id="KW-1185">Reference proteome</keyword>
<dbReference type="Proteomes" id="UP001595816">
    <property type="component" value="Unassembled WGS sequence"/>
</dbReference>
<evidence type="ECO:0000313" key="2">
    <source>
        <dbReference type="EMBL" id="MFC4133646.1"/>
    </source>
</evidence>
<dbReference type="Gene3D" id="3.60.15.10">
    <property type="entry name" value="Ribonuclease Z/Hydroxyacylglutathione hydrolase-like"/>
    <property type="match status" value="1"/>
</dbReference>
<proteinExistence type="predicted"/>
<feature type="domain" description="Metallo-beta-lactamase" evidence="1">
    <location>
        <begin position="39"/>
        <end position="206"/>
    </location>
</feature>
<evidence type="ECO:0000259" key="1">
    <source>
        <dbReference type="SMART" id="SM00849"/>
    </source>
</evidence>